<reference evidence="2" key="2">
    <citation type="journal article" date="2021" name="PeerJ">
        <title>Extensive microbial diversity within the chicken gut microbiome revealed by metagenomics and culture.</title>
        <authorList>
            <person name="Gilroy R."/>
            <person name="Ravi A."/>
            <person name="Getino M."/>
            <person name="Pursley I."/>
            <person name="Horton D.L."/>
            <person name="Alikhan N.F."/>
            <person name="Baker D."/>
            <person name="Gharbi K."/>
            <person name="Hall N."/>
            <person name="Watson M."/>
            <person name="Adriaenssens E.M."/>
            <person name="Foster-Nyarko E."/>
            <person name="Jarju S."/>
            <person name="Secka A."/>
            <person name="Antonio M."/>
            <person name="Oren A."/>
            <person name="Chaudhuri R.R."/>
            <person name="La Ragione R."/>
            <person name="Hildebrand F."/>
            <person name="Pallen M.J."/>
        </authorList>
    </citation>
    <scope>NUCLEOTIDE SEQUENCE</scope>
    <source>
        <strain evidence="2">CHK195-26880</strain>
    </source>
</reference>
<dbReference type="Proteomes" id="UP000886833">
    <property type="component" value="Unassembled WGS sequence"/>
</dbReference>
<feature type="transmembrane region" description="Helical" evidence="1">
    <location>
        <begin position="94"/>
        <end position="115"/>
    </location>
</feature>
<dbReference type="InterPro" id="IPR023804">
    <property type="entry name" value="DUF3792_TM"/>
</dbReference>
<organism evidence="2 3">
    <name type="scientific">Candidatus Onthousia faecipullorum</name>
    <dbReference type="NCBI Taxonomy" id="2840887"/>
    <lineage>
        <taxon>Bacteria</taxon>
        <taxon>Bacillati</taxon>
        <taxon>Bacillota</taxon>
        <taxon>Bacilli</taxon>
        <taxon>Candidatus Onthousia</taxon>
    </lineage>
</organism>
<evidence type="ECO:0000313" key="2">
    <source>
        <dbReference type="EMBL" id="HIT38320.1"/>
    </source>
</evidence>
<name>A0A9D1KC47_9FIRM</name>
<feature type="transmembrane region" description="Helical" evidence="1">
    <location>
        <begin position="70"/>
        <end position="88"/>
    </location>
</feature>
<sequence>MDYLKKIGKVSLFTFISIIILGLLLNTLYYFDIISNNVYNIAKMIIVLVILFINALLLGKSSDKYGLVEGLKLGGIFLLIMVILKITLNSSFDIRTLIYSIIVLLTTSVGAIIGINKKDAK</sequence>
<feature type="transmembrane region" description="Helical" evidence="1">
    <location>
        <begin position="37"/>
        <end position="58"/>
    </location>
</feature>
<accession>A0A9D1KC47</accession>
<keyword evidence="1" id="KW-1133">Transmembrane helix</keyword>
<evidence type="ECO:0000256" key="1">
    <source>
        <dbReference type="SAM" id="Phobius"/>
    </source>
</evidence>
<gene>
    <name evidence="2" type="ORF">IAB59_07590</name>
</gene>
<protein>
    <submittedName>
        <fullName evidence="2">TIGR04086 family membrane protein</fullName>
    </submittedName>
</protein>
<keyword evidence="1" id="KW-0472">Membrane</keyword>
<keyword evidence="1" id="KW-0812">Transmembrane</keyword>
<proteinExistence type="predicted"/>
<reference evidence="2" key="1">
    <citation type="submission" date="2020-10" db="EMBL/GenBank/DDBJ databases">
        <authorList>
            <person name="Gilroy R."/>
        </authorList>
    </citation>
    <scope>NUCLEOTIDE SEQUENCE</scope>
    <source>
        <strain evidence="2">CHK195-26880</strain>
    </source>
</reference>
<dbReference type="EMBL" id="DVKQ01000099">
    <property type="protein sequence ID" value="HIT38320.1"/>
    <property type="molecule type" value="Genomic_DNA"/>
</dbReference>
<evidence type="ECO:0000313" key="3">
    <source>
        <dbReference type="Proteomes" id="UP000886833"/>
    </source>
</evidence>
<dbReference type="Pfam" id="PF12670">
    <property type="entry name" value="DUF3792"/>
    <property type="match status" value="1"/>
</dbReference>
<dbReference type="AlphaFoldDB" id="A0A9D1KC47"/>
<dbReference type="NCBIfam" id="TIGR04086">
    <property type="entry name" value="TIGR04086_membr"/>
    <property type="match status" value="1"/>
</dbReference>
<feature type="transmembrane region" description="Helical" evidence="1">
    <location>
        <begin position="12"/>
        <end position="31"/>
    </location>
</feature>
<comment type="caution">
    <text evidence="2">The sequence shown here is derived from an EMBL/GenBank/DDBJ whole genome shotgun (WGS) entry which is preliminary data.</text>
</comment>